<sequence length="95" mass="10313">MCPQGVGFYARGPLNQSGPRGDHLLASYYLEVGMLRPPAPPPPEHLLCPVHPPVRETQPSSSTGAPVFTSGNFWLFVLDLYFGSFPHLLVDLPVG</sequence>
<evidence type="ECO:0000313" key="1">
    <source>
        <dbReference type="EMBL" id="KAI4831420.1"/>
    </source>
</evidence>
<proteinExistence type="predicted"/>
<dbReference type="Proteomes" id="UP001057452">
    <property type="component" value="Chromosome 2"/>
</dbReference>
<dbReference type="EMBL" id="CM043786">
    <property type="protein sequence ID" value="KAI4831420.1"/>
    <property type="molecule type" value="Genomic_DNA"/>
</dbReference>
<protein>
    <submittedName>
        <fullName evidence="1">Uncharacterized protein</fullName>
    </submittedName>
</protein>
<name>A0ACB9XXF1_CHAAC</name>
<keyword evidence="2" id="KW-1185">Reference proteome</keyword>
<organism evidence="1 2">
    <name type="scientific">Chaenocephalus aceratus</name>
    <name type="common">Blackfin icefish</name>
    <name type="synonym">Chaenichthys aceratus</name>
    <dbReference type="NCBI Taxonomy" id="36190"/>
    <lineage>
        <taxon>Eukaryota</taxon>
        <taxon>Metazoa</taxon>
        <taxon>Chordata</taxon>
        <taxon>Craniata</taxon>
        <taxon>Vertebrata</taxon>
        <taxon>Euteleostomi</taxon>
        <taxon>Actinopterygii</taxon>
        <taxon>Neopterygii</taxon>
        <taxon>Teleostei</taxon>
        <taxon>Neoteleostei</taxon>
        <taxon>Acanthomorphata</taxon>
        <taxon>Eupercaria</taxon>
        <taxon>Perciformes</taxon>
        <taxon>Notothenioidei</taxon>
        <taxon>Channichthyidae</taxon>
        <taxon>Chaenocephalus</taxon>
    </lineage>
</organism>
<gene>
    <name evidence="1" type="ORF">KUCAC02_000962</name>
</gene>
<accession>A0ACB9XXF1</accession>
<comment type="caution">
    <text evidence="1">The sequence shown here is derived from an EMBL/GenBank/DDBJ whole genome shotgun (WGS) entry which is preliminary data.</text>
</comment>
<reference evidence="1" key="1">
    <citation type="submission" date="2022-05" db="EMBL/GenBank/DDBJ databases">
        <title>Chromosome-level genome of Chaenocephalus aceratus.</title>
        <authorList>
            <person name="Park H."/>
        </authorList>
    </citation>
    <scope>NUCLEOTIDE SEQUENCE</scope>
    <source>
        <strain evidence="1">KU_202001</strain>
    </source>
</reference>
<evidence type="ECO:0000313" key="2">
    <source>
        <dbReference type="Proteomes" id="UP001057452"/>
    </source>
</evidence>